<organism evidence="1 2">
    <name type="scientific">Halosolutus amylolyticus</name>
    <dbReference type="NCBI Taxonomy" id="2932267"/>
    <lineage>
        <taxon>Archaea</taxon>
        <taxon>Methanobacteriati</taxon>
        <taxon>Methanobacteriota</taxon>
        <taxon>Stenosarchaea group</taxon>
        <taxon>Halobacteria</taxon>
        <taxon>Halobacteriales</taxon>
        <taxon>Natrialbaceae</taxon>
        <taxon>Halosolutus</taxon>
    </lineage>
</organism>
<protein>
    <submittedName>
        <fullName evidence="1">Pyridoxamine 5'-phosphate oxidase family protein</fullName>
    </submittedName>
</protein>
<name>A0ABD5PLP9_9EURY</name>
<dbReference type="InterPro" id="IPR012349">
    <property type="entry name" value="Split_barrel_FMN-bd"/>
</dbReference>
<proteinExistence type="predicted"/>
<dbReference type="RefSeq" id="WP_250139552.1">
    <property type="nucleotide sequence ID" value="NZ_JALIQP010000001.1"/>
</dbReference>
<sequence>MDRIEYVYTFGMEADEVDRRLEAGEVGVLGLADDSSAYAIPVGYHYDGESLYIRLADDGSSTKMAYVETTTDACLSLYSDGSGTDSWSVLVRGPLRKLDDSERDAFDATTLNESFHRLYVFDQDVEAIDLEIYELEIESITGRKTGE</sequence>
<accession>A0ABD5PLP9</accession>
<dbReference type="EMBL" id="JBHSFA010000002">
    <property type="protein sequence ID" value="MFC4541423.1"/>
    <property type="molecule type" value="Genomic_DNA"/>
</dbReference>
<dbReference type="Proteomes" id="UP001595898">
    <property type="component" value="Unassembled WGS sequence"/>
</dbReference>
<evidence type="ECO:0000313" key="1">
    <source>
        <dbReference type="EMBL" id="MFC4541423.1"/>
    </source>
</evidence>
<evidence type="ECO:0000313" key="2">
    <source>
        <dbReference type="Proteomes" id="UP001595898"/>
    </source>
</evidence>
<reference evidence="1 2" key="1">
    <citation type="journal article" date="2019" name="Int. J. Syst. Evol. Microbiol.">
        <title>The Global Catalogue of Microorganisms (GCM) 10K type strain sequencing project: providing services to taxonomists for standard genome sequencing and annotation.</title>
        <authorList>
            <consortium name="The Broad Institute Genomics Platform"/>
            <consortium name="The Broad Institute Genome Sequencing Center for Infectious Disease"/>
            <person name="Wu L."/>
            <person name="Ma J."/>
        </authorList>
    </citation>
    <scope>NUCLEOTIDE SEQUENCE [LARGE SCALE GENOMIC DNA]</scope>
    <source>
        <strain evidence="1 2">WLHS5</strain>
    </source>
</reference>
<gene>
    <name evidence="1" type="ORF">ACFO5R_05725</name>
</gene>
<dbReference type="SUPFAM" id="SSF50475">
    <property type="entry name" value="FMN-binding split barrel"/>
    <property type="match status" value="1"/>
</dbReference>
<dbReference type="AlphaFoldDB" id="A0ABD5PLP9"/>
<dbReference type="Gene3D" id="2.30.110.10">
    <property type="entry name" value="Electron Transport, Fmn-binding Protein, Chain A"/>
    <property type="match status" value="1"/>
</dbReference>
<comment type="caution">
    <text evidence="1">The sequence shown here is derived from an EMBL/GenBank/DDBJ whole genome shotgun (WGS) entry which is preliminary data.</text>
</comment>
<keyword evidence="2" id="KW-1185">Reference proteome</keyword>
<dbReference type="InterPro" id="IPR024747">
    <property type="entry name" value="Pyridox_Oxase-rel"/>
</dbReference>
<dbReference type="Pfam" id="PF12900">
    <property type="entry name" value="Pyridox_ox_2"/>
    <property type="match status" value="1"/>
</dbReference>